<accession>F4QID4</accession>
<keyword evidence="1" id="KW-1133">Transmembrane helix</keyword>
<keyword evidence="3" id="KW-1185">Reference proteome</keyword>
<dbReference type="EMBL" id="GL883077">
    <property type="protein sequence ID" value="EGF91772.1"/>
    <property type="molecule type" value="Genomic_DNA"/>
</dbReference>
<organism evidence="2 3">
    <name type="scientific">Asticcacaulis biprosthecium C19</name>
    <dbReference type="NCBI Taxonomy" id="715226"/>
    <lineage>
        <taxon>Bacteria</taxon>
        <taxon>Pseudomonadati</taxon>
        <taxon>Pseudomonadota</taxon>
        <taxon>Alphaproteobacteria</taxon>
        <taxon>Caulobacterales</taxon>
        <taxon>Caulobacteraceae</taxon>
        <taxon>Asticcacaulis</taxon>
    </lineage>
</organism>
<evidence type="ECO:0000313" key="3">
    <source>
        <dbReference type="Proteomes" id="UP000006512"/>
    </source>
</evidence>
<keyword evidence="1" id="KW-0472">Membrane</keyword>
<evidence type="ECO:0000313" key="2">
    <source>
        <dbReference type="EMBL" id="EGF91772.1"/>
    </source>
</evidence>
<evidence type="ECO:0000256" key="1">
    <source>
        <dbReference type="SAM" id="Phobius"/>
    </source>
</evidence>
<gene>
    <name evidence="2" type="ORF">ABI_02020</name>
</gene>
<keyword evidence="1" id="KW-0812">Transmembrane</keyword>
<sequence length="90" mass="10291">MKVRGFSFLAFMVVALGAAVYRFWLHGYRSQHRVPYTSDQNLVNYVSESRTNVPVPITEGESTILLILHLALAASVLFLFLTGFLYRRRP</sequence>
<feature type="transmembrane region" description="Helical" evidence="1">
    <location>
        <begin position="64"/>
        <end position="86"/>
    </location>
</feature>
<dbReference type="AlphaFoldDB" id="F4QID4"/>
<dbReference type="Proteomes" id="UP000006512">
    <property type="component" value="Unassembled WGS sequence"/>
</dbReference>
<proteinExistence type="predicted"/>
<reference evidence="3" key="1">
    <citation type="submission" date="2011-03" db="EMBL/GenBank/DDBJ databases">
        <title>Draft genome sequence of Brevundimonas diminuta.</title>
        <authorList>
            <person name="Brown P.J.B."/>
            <person name="Buechlein A."/>
            <person name="Hemmerich C."/>
            <person name="Brun Y.V."/>
        </authorList>
    </citation>
    <scope>NUCLEOTIDE SEQUENCE [LARGE SCALE GENOMIC DNA]</scope>
    <source>
        <strain evidence="3">C19</strain>
    </source>
</reference>
<name>F4QID4_9CAUL</name>
<dbReference type="RefSeq" id="WP_006270935.1">
    <property type="nucleotide sequence ID" value="NZ_GL883077.1"/>
</dbReference>
<protein>
    <submittedName>
        <fullName evidence="2">Uncharacterized protein</fullName>
    </submittedName>
</protein>
<dbReference type="HOGENOM" id="CLU_2434529_0_0_5"/>